<dbReference type="AlphaFoldDB" id="A0AAV2J7J8"/>
<keyword evidence="9" id="KW-1185">Reference proteome</keyword>
<dbReference type="PANTHER" id="PTHR11329:SF0">
    <property type="entry name" value="LEUKOCYTE CELL-DERIVED CHEMOTAXIN-2"/>
    <property type="match status" value="1"/>
</dbReference>
<dbReference type="PANTHER" id="PTHR11329">
    <property type="entry name" value="LEUKOCYTE CELL-DERIVED CHEMOTAXIN 2"/>
    <property type="match status" value="1"/>
</dbReference>
<evidence type="ECO:0000256" key="3">
    <source>
        <dbReference type="ARBA" id="ARBA00022833"/>
    </source>
</evidence>
<comment type="similarity">
    <text evidence="5">Belongs to the LECT2/MIM-1 family.</text>
</comment>
<dbReference type="InterPro" id="IPR011055">
    <property type="entry name" value="Dup_hybrid_motif"/>
</dbReference>
<dbReference type="Gene3D" id="2.70.70.10">
    <property type="entry name" value="Glucose Permease (Domain IIA)"/>
    <property type="match status" value="1"/>
</dbReference>
<gene>
    <name evidence="8" type="ORF">KC01_LOCUS5262</name>
</gene>
<dbReference type="Proteomes" id="UP001497482">
    <property type="component" value="Chromosome 11"/>
</dbReference>
<evidence type="ECO:0000256" key="5">
    <source>
        <dbReference type="ARBA" id="ARBA00024361"/>
    </source>
</evidence>
<sequence>MGNQIKIFWTAALLFCYVHITLSLQVEKGADFGSLIIRNNSGVETKSSRTTADHTRQRTEEAPKKKKVTKTKNKLLSGASCSALGGICQSTRFICQGRYLNEKCPRGKSQCCVPDGAWSVLCSGHYNNRIRACDVYGCGAFNSRRGTKLHKAVDVVCDDFGIIQAPFSGVLSGPVSHTDPTGIQYDGVKLVSRVRCVKLLNLRPYQYMGPVTRGRPVGYVLPLQERFSGITSHLRLQMCDGSDPTAFL</sequence>
<evidence type="ECO:0000256" key="7">
    <source>
        <dbReference type="SAM" id="SignalP"/>
    </source>
</evidence>
<protein>
    <submittedName>
        <fullName evidence="8">Uncharacterized protein</fullName>
    </submittedName>
</protein>
<feature type="signal peptide" evidence="7">
    <location>
        <begin position="1"/>
        <end position="23"/>
    </location>
</feature>
<evidence type="ECO:0000313" key="9">
    <source>
        <dbReference type="Proteomes" id="UP001497482"/>
    </source>
</evidence>
<evidence type="ECO:0000256" key="1">
    <source>
        <dbReference type="ARBA" id="ARBA00022723"/>
    </source>
</evidence>
<feature type="chain" id="PRO_5043371117" evidence="7">
    <location>
        <begin position="24"/>
        <end position="248"/>
    </location>
</feature>
<dbReference type="InterPro" id="IPR008663">
    <property type="entry name" value="LECT2"/>
</dbReference>
<name>A0AAV2J7J8_KNICA</name>
<keyword evidence="1" id="KW-0479">Metal-binding</keyword>
<organism evidence="8 9">
    <name type="scientific">Knipowitschia caucasica</name>
    <name type="common">Caucasian dwarf goby</name>
    <name type="synonym">Pomatoschistus caucasicus</name>
    <dbReference type="NCBI Taxonomy" id="637954"/>
    <lineage>
        <taxon>Eukaryota</taxon>
        <taxon>Metazoa</taxon>
        <taxon>Chordata</taxon>
        <taxon>Craniata</taxon>
        <taxon>Vertebrata</taxon>
        <taxon>Euteleostomi</taxon>
        <taxon>Actinopterygii</taxon>
        <taxon>Neopterygii</taxon>
        <taxon>Teleostei</taxon>
        <taxon>Neoteleostei</taxon>
        <taxon>Acanthomorphata</taxon>
        <taxon>Gobiaria</taxon>
        <taxon>Gobiiformes</taxon>
        <taxon>Gobioidei</taxon>
        <taxon>Gobiidae</taxon>
        <taxon>Gobiinae</taxon>
        <taxon>Knipowitschia</taxon>
    </lineage>
</organism>
<feature type="compositionally biased region" description="Basic and acidic residues" evidence="6">
    <location>
        <begin position="51"/>
        <end position="63"/>
    </location>
</feature>
<keyword evidence="3" id="KW-0862">Zinc</keyword>
<accession>A0AAV2J7J8</accession>
<proteinExistence type="inferred from homology"/>
<evidence type="ECO:0000256" key="6">
    <source>
        <dbReference type="SAM" id="MobiDB-lite"/>
    </source>
</evidence>
<dbReference type="GO" id="GO:0046872">
    <property type="term" value="F:metal ion binding"/>
    <property type="evidence" value="ECO:0007669"/>
    <property type="project" value="UniProtKB-KW"/>
</dbReference>
<keyword evidence="2 7" id="KW-0732">Signal</keyword>
<keyword evidence="4" id="KW-1015">Disulfide bond</keyword>
<feature type="region of interest" description="Disordered" evidence="6">
    <location>
        <begin position="46"/>
        <end position="68"/>
    </location>
</feature>
<dbReference type="EMBL" id="OZ035833">
    <property type="protein sequence ID" value="CAL1573335.1"/>
    <property type="molecule type" value="Genomic_DNA"/>
</dbReference>
<evidence type="ECO:0000256" key="4">
    <source>
        <dbReference type="ARBA" id="ARBA00023157"/>
    </source>
</evidence>
<reference evidence="8 9" key="1">
    <citation type="submission" date="2024-04" db="EMBL/GenBank/DDBJ databases">
        <authorList>
            <person name="Waldvogel A.-M."/>
            <person name="Schoenle A."/>
        </authorList>
    </citation>
    <scope>NUCLEOTIDE SEQUENCE [LARGE SCALE GENOMIC DNA]</scope>
</reference>
<evidence type="ECO:0000256" key="2">
    <source>
        <dbReference type="ARBA" id="ARBA00022729"/>
    </source>
</evidence>
<evidence type="ECO:0000313" key="8">
    <source>
        <dbReference type="EMBL" id="CAL1573335.1"/>
    </source>
</evidence>